<dbReference type="EMBL" id="CP099468">
    <property type="protein sequence ID" value="USQ86998.1"/>
    <property type="molecule type" value="Genomic_DNA"/>
</dbReference>
<evidence type="ECO:0000313" key="1">
    <source>
        <dbReference type="EMBL" id="USQ86998.1"/>
    </source>
</evidence>
<keyword evidence="2" id="KW-1185">Reference proteome</keyword>
<accession>A0ABY4ZD85</accession>
<name>A0ABY4ZD85_9ACTN</name>
<reference evidence="1" key="1">
    <citation type="submission" date="2022-06" db="EMBL/GenBank/DDBJ databases">
        <title>Complete genome sequence of soil microorganisms Streptomyces sp. Qhu-M197 isolated from Alpine meadows habitats on the Tibetan Plateau.</title>
        <authorList>
            <person name="Zhang B."/>
            <person name="Xiang X."/>
            <person name="Fan J."/>
        </authorList>
    </citation>
    <scope>NUCLEOTIDE SEQUENCE</scope>
    <source>
        <strain evidence="1">Qhu-M197</strain>
    </source>
</reference>
<proteinExistence type="predicted"/>
<dbReference type="RefSeq" id="WP_252552805.1">
    <property type="nucleotide sequence ID" value="NZ_CP099468.1"/>
</dbReference>
<gene>
    <name evidence="1" type="ORF">NFX46_26745</name>
</gene>
<protein>
    <submittedName>
        <fullName evidence="1">Uncharacterized protein</fullName>
    </submittedName>
</protein>
<organism evidence="1 2">
    <name type="scientific">Streptomyces phaeoluteigriseus</name>
    <dbReference type="NCBI Taxonomy" id="114686"/>
    <lineage>
        <taxon>Bacteria</taxon>
        <taxon>Bacillati</taxon>
        <taxon>Actinomycetota</taxon>
        <taxon>Actinomycetes</taxon>
        <taxon>Kitasatosporales</taxon>
        <taxon>Streptomycetaceae</taxon>
        <taxon>Streptomyces</taxon>
        <taxon>Streptomyces aurantiacus group</taxon>
    </lineage>
</organism>
<dbReference type="Proteomes" id="UP001056374">
    <property type="component" value="Chromosome"/>
</dbReference>
<sequence length="58" mass="6152">MSRIPAAVQAPTLVVGALPPARRLIAADYIRRTTGRILTVNAVGPLVTATLRKTEASR</sequence>
<evidence type="ECO:0000313" key="2">
    <source>
        <dbReference type="Proteomes" id="UP001056374"/>
    </source>
</evidence>